<dbReference type="GO" id="GO:0008233">
    <property type="term" value="F:peptidase activity"/>
    <property type="evidence" value="ECO:0007669"/>
    <property type="project" value="UniProtKB-KW"/>
</dbReference>
<dbReference type="RefSeq" id="WP_092996198.1">
    <property type="nucleotide sequence ID" value="NZ_FMWD01000005.1"/>
</dbReference>
<keyword evidence="3" id="KW-0068">Autocatalytic cleavage</keyword>
<evidence type="ECO:0000256" key="5">
    <source>
        <dbReference type="PIRSR" id="PIRSR600246-1"/>
    </source>
</evidence>
<name>A0A1G5QFF0_9GAMM</name>
<gene>
    <name evidence="8" type="ORF">SAMN03097708_02018</name>
</gene>
<evidence type="ECO:0000256" key="4">
    <source>
        <dbReference type="ARBA" id="ARBA00069124"/>
    </source>
</evidence>
<dbReference type="PANTHER" id="PTHR10188">
    <property type="entry name" value="L-ASPARAGINASE"/>
    <property type="match status" value="1"/>
</dbReference>
<dbReference type="GO" id="GO:0016811">
    <property type="term" value="F:hydrolase activity, acting on carbon-nitrogen (but not peptide) bonds, in linear amides"/>
    <property type="evidence" value="ECO:0007669"/>
    <property type="project" value="UniProtKB-ARBA"/>
</dbReference>
<dbReference type="EMBL" id="FMWD01000005">
    <property type="protein sequence ID" value="SCZ60260.1"/>
    <property type="molecule type" value="Genomic_DNA"/>
</dbReference>
<dbReference type="InterPro" id="IPR000246">
    <property type="entry name" value="Peptidase_T2"/>
</dbReference>
<keyword evidence="2" id="KW-0378">Hydrolase</keyword>
<evidence type="ECO:0000256" key="1">
    <source>
        <dbReference type="ARBA" id="ARBA00022670"/>
    </source>
</evidence>
<dbReference type="InterPro" id="IPR029055">
    <property type="entry name" value="Ntn_hydrolases_N"/>
</dbReference>
<evidence type="ECO:0000256" key="7">
    <source>
        <dbReference type="PIRSR" id="PIRSR600246-3"/>
    </source>
</evidence>
<evidence type="ECO:0000256" key="6">
    <source>
        <dbReference type="PIRSR" id="PIRSR600246-2"/>
    </source>
</evidence>
<organism evidence="8 9">
    <name type="scientific">Thiohalomonas denitrificans</name>
    <dbReference type="NCBI Taxonomy" id="415747"/>
    <lineage>
        <taxon>Bacteria</taxon>
        <taxon>Pseudomonadati</taxon>
        <taxon>Pseudomonadota</taxon>
        <taxon>Gammaproteobacteria</taxon>
        <taxon>Thiohalomonadales</taxon>
        <taxon>Thiohalomonadaceae</taxon>
        <taxon>Thiohalomonas</taxon>
    </lineage>
</organism>
<dbReference type="CDD" id="cd04512">
    <property type="entry name" value="Ntn_Asparaginase_2_like"/>
    <property type="match status" value="1"/>
</dbReference>
<dbReference type="OrthoDB" id="9780217at2"/>
<keyword evidence="9" id="KW-1185">Reference proteome</keyword>
<reference evidence="8 9" key="1">
    <citation type="submission" date="2016-10" db="EMBL/GenBank/DDBJ databases">
        <authorList>
            <person name="de Groot N.N."/>
        </authorList>
    </citation>
    <scope>NUCLEOTIDE SEQUENCE [LARGE SCALE GENOMIC DNA]</scope>
    <source>
        <strain evidence="8 9">HLD2</strain>
    </source>
</reference>
<dbReference type="Gene3D" id="3.60.20.30">
    <property type="entry name" value="(Glycosyl)asparaginase"/>
    <property type="match status" value="1"/>
</dbReference>
<protein>
    <recommendedName>
        <fullName evidence="4">Isoaspartyl peptidase</fullName>
    </recommendedName>
</protein>
<feature type="binding site" evidence="6">
    <location>
        <begin position="227"/>
        <end position="230"/>
    </location>
    <ligand>
        <name>substrate</name>
    </ligand>
</feature>
<feature type="active site" description="Nucleophile" evidence="5">
    <location>
        <position position="177"/>
    </location>
</feature>
<dbReference type="GO" id="GO:0006508">
    <property type="term" value="P:proteolysis"/>
    <property type="evidence" value="ECO:0007669"/>
    <property type="project" value="UniProtKB-KW"/>
</dbReference>
<feature type="site" description="Cleavage; by autolysis" evidence="7">
    <location>
        <begin position="176"/>
        <end position="177"/>
    </location>
</feature>
<dbReference type="FunFam" id="3.60.20.30:FF:000001">
    <property type="entry name" value="Isoaspartyl peptidase/L-asparaginase"/>
    <property type="match status" value="1"/>
</dbReference>
<dbReference type="Pfam" id="PF01112">
    <property type="entry name" value="Asparaginase_2"/>
    <property type="match status" value="1"/>
</dbReference>
<accession>A0A1G5QFF0</accession>
<keyword evidence="1" id="KW-0645">Protease</keyword>
<dbReference type="AlphaFoldDB" id="A0A1G5QFF0"/>
<sequence length="309" mass="32743">MYAIAVHGGAGSWSHTPRKPALAGVEQAAEVGRQILEKGGSALDAVTEAVRVFEDDPLFNAGTGSVLNFDGDAEMDAGIMVGSGLRTGGVAALRRVRNPILVARKVMEMTDHVLLGGSGALRFARAVGFADYDPVTLQRRKNWQRHREDLEAKQGDDKVAALHTLLSTWPREDDMGTVGAVALDRQGELAAGTSTGGVTLKLPGRIGDSPLPGAGNYATPHAAVSATGRGELMMRFLTAKVICDDIWNGHPANKAVERVLREMGKCVGEDVGVIALDSEGDFGIHHLTPAMPHAWVREGSPAIEVRMTT</sequence>
<evidence type="ECO:0000313" key="9">
    <source>
        <dbReference type="Proteomes" id="UP000199648"/>
    </source>
</evidence>
<dbReference type="SUPFAM" id="SSF56235">
    <property type="entry name" value="N-terminal nucleophile aminohydrolases (Ntn hydrolases)"/>
    <property type="match status" value="1"/>
</dbReference>
<dbReference type="GO" id="GO:0005737">
    <property type="term" value="C:cytoplasm"/>
    <property type="evidence" value="ECO:0007669"/>
    <property type="project" value="TreeGrafter"/>
</dbReference>
<dbReference type="Proteomes" id="UP000199648">
    <property type="component" value="Unassembled WGS sequence"/>
</dbReference>
<feature type="binding site" evidence="6">
    <location>
        <begin position="205"/>
        <end position="208"/>
    </location>
    <ligand>
        <name>substrate</name>
    </ligand>
</feature>
<dbReference type="STRING" id="415747.SAMN03097708_02018"/>
<evidence type="ECO:0000256" key="3">
    <source>
        <dbReference type="ARBA" id="ARBA00022813"/>
    </source>
</evidence>
<evidence type="ECO:0000313" key="8">
    <source>
        <dbReference type="EMBL" id="SCZ60260.1"/>
    </source>
</evidence>
<evidence type="ECO:0000256" key="2">
    <source>
        <dbReference type="ARBA" id="ARBA00022801"/>
    </source>
</evidence>
<proteinExistence type="predicted"/>
<dbReference type="PANTHER" id="PTHR10188:SF6">
    <property type="entry name" value="N(4)-(BETA-N-ACETYLGLUCOSAMINYL)-L-ASPARAGINASE"/>
    <property type="match status" value="1"/>
</dbReference>